<keyword evidence="2" id="KW-1185">Reference proteome</keyword>
<protein>
    <submittedName>
        <fullName evidence="1">Uncharacterized protein</fullName>
    </submittedName>
</protein>
<dbReference type="InterPro" id="IPR009045">
    <property type="entry name" value="Zn_M74/Hedgehog-like"/>
</dbReference>
<dbReference type="Proteomes" id="UP000630718">
    <property type="component" value="Unassembled WGS sequence"/>
</dbReference>
<organism evidence="1 2">
    <name type="scientific">Streptomyces fumanus</name>
    <dbReference type="NCBI Taxonomy" id="67302"/>
    <lineage>
        <taxon>Bacteria</taxon>
        <taxon>Bacillati</taxon>
        <taxon>Actinomycetota</taxon>
        <taxon>Actinomycetes</taxon>
        <taxon>Kitasatosporales</taxon>
        <taxon>Streptomycetaceae</taxon>
        <taxon>Streptomyces</taxon>
    </lineage>
</organism>
<reference evidence="1" key="1">
    <citation type="journal article" date="2014" name="Int. J. Syst. Evol. Microbiol.">
        <title>Complete genome sequence of Corynebacterium casei LMG S-19264T (=DSM 44701T), isolated from a smear-ripened cheese.</title>
        <authorList>
            <consortium name="US DOE Joint Genome Institute (JGI-PGF)"/>
            <person name="Walter F."/>
            <person name="Albersmeier A."/>
            <person name="Kalinowski J."/>
            <person name="Ruckert C."/>
        </authorList>
    </citation>
    <scope>NUCLEOTIDE SEQUENCE</scope>
    <source>
        <strain evidence="1">JCM 4477</strain>
    </source>
</reference>
<dbReference type="AlphaFoldDB" id="A0A919E0F1"/>
<gene>
    <name evidence="1" type="ORF">GCM10018772_22580</name>
</gene>
<name>A0A919E0F1_9ACTN</name>
<reference evidence="1" key="2">
    <citation type="submission" date="2020-09" db="EMBL/GenBank/DDBJ databases">
        <authorList>
            <person name="Sun Q."/>
            <person name="Ohkuma M."/>
        </authorList>
    </citation>
    <scope>NUCLEOTIDE SEQUENCE</scope>
    <source>
        <strain evidence="1">JCM 4477</strain>
    </source>
</reference>
<dbReference type="InterPro" id="IPR013320">
    <property type="entry name" value="ConA-like_dom_sf"/>
</dbReference>
<accession>A0A919E0F1</accession>
<dbReference type="EMBL" id="BNBI01000004">
    <property type="protein sequence ID" value="GHE97747.1"/>
    <property type="molecule type" value="Genomic_DNA"/>
</dbReference>
<sequence>MTLPAELDLASVARGAAGRMSRRLTAPFAAGGDVLHLTLVPAAGVPDAADVGGYDFTDHVARFGALPTPSYVVRTLRDLDSDTRVRVRVADPALAGGADAAEVILPAGALAGESVPLPLPAGATDAARLTRLTVARRAGAGFVPAPGAVADQWAVTALLGHTARLLWVLGAERDVLRRQIARTATQRQLATASGVSLDLLGADLAVPRFPPLAHSVDDDTVALYHLDDVPGAPVAVEDSTGRFPGRTAHHGTLSGSVTLGALGRYGTAAAFTGSGAVTVTSATAFDVPADAALTAECFVRPDADGPDARILARRAATGAGWSIELGAFGRGLPRTVRATVCDGIRELVLYGGRQLRTDRFTHIALVLDRAEGSVALLLDGAPADVRPASELGALTAAQPLVIGPGPGTPLRATVDEVRVSRVARRGFAPVLGEDDDHYRRRLSIFRTWTLPTPAALTAVLNGLVGKIGGVADPLVVDDTDSPADRGHLIVRVVPAALPPGESMDATGRRGVVSEDDLYGDADDLAIDPALLLRHDAADVDYGPVTSGDPRLMQPPLARMLDRLRTMTGAAGRLHVVAAWTPDAADARAAGRAVVLRHGAIAVPELAALAHRAGFGLVRTLPDATGVYASCAPGTPVVIGLPGAAGQDITVEAGSTVTLAASPVPPAAADLRWSVAAGGVGVAPAAAGRATVTAVTPGPAVITLDVVSGGFAATASAAVRVLPATLATGASISADGTLGAGRDAAGAPAERFDPAFLVTFTHPSVTAATADAGRMQPGTAGRLRALVSGLTGTLTLSSGFVPVPAGGTPTLASQGRALTMRHSALSAGRLAALAHAAGFSWVTVDGSDVKVLHRAEDLVVVSGSGEVEEGADITLQAAPAPSAVSAATRLIWSTGPLDPTAGRAEVAGAAPNTSRLTGRRAGRVWVQAAYREAGANGPYALRVRLAGTVPAGAKITRDQYELIMNVVHALHPLGVEVLTRDIRPAVVELAGRPSLDPVYTYPKFRLHRSTARLDPEQLRKGLDT</sequence>
<dbReference type="Gene3D" id="3.30.1380.10">
    <property type="match status" value="2"/>
</dbReference>
<dbReference type="Pfam" id="PF13385">
    <property type="entry name" value="Laminin_G_3"/>
    <property type="match status" value="1"/>
</dbReference>
<evidence type="ECO:0000313" key="2">
    <source>
        <dbReference type="Proteomes" id="UP000630718"/>
    </source>
</evidence>
<comment type="caution">
    <text evidence="1">The sequence shown here is derived from an EMBL/GenBank/DDBJ whole genome shotgun (WGS) entry which is preliminary data.</text>
</comment>
<evidence type="ECO:0000313" key="1">
    <source>
        <dbReference type="EMBL" id="GHE97747.1"/>
    </source>
</evidence>
<dbReference type="SUPFAM" id="SSF49899">
    <property type="entry name" value="Concanavalin A-like lectins/glucanases"/>
    <property type="match status" value="1"/>
</dbReference>
<dbReference type="RefSeq" id="WP_190204040.1">
    <property type="nucleotide sequence ID" value="NZ_BNBI01000004.1"/>
</dbReference>
<dbReference type="Gene3D" id="2.60.120.200">
    <property type="match status" value="1"/>
</dbReference>
<proteinExistence type="predicted"/>